<evidence type="ECO:0000256" key="4">
    <source>
        <dbReference type="ARBA" id="ARBA00023015"/>
    </source>
</evidence>
<evidence type="ECO:0000313" key="7">
    <source>
        <dbReference type="EMBL" id="URQ63003.1"/>
    </source>
</evidence>
<feature type="domain" description="NusB/RsmB/TIM44" evidence="6">
    <location>
        <begin position="12"/>
        <end position="137"/>
    </location>
</feature>
<name>A0A9Q8X3T3_9GAMM</name>
<dbReference type="GO" id="GO:0003723">
    <property type="term" value="F:RNA binding"/>
    <property type="evidence" value="ECO:0007669"/>
    <property type="project" value="UniProtKB-KW"/>
</dbReference>
<reference evidence="7" key="1">
    <citation type="submission" date="2022-05" db="EMBL/GenBank/DDBJ databases">
        <title>Single-amplified genomics reveal most streamlined microbe among free-living bacteria.</title>
        <authorList>
            <person name="Roda-Garcia J."/>
            <person name="Haro-Moreno J.M."/>
            <person name="Rodriguez-Valera F."/>
            <person name="Almagro-Moreno S."/>
            <person name="Lopez-Perez M."/>
        </authorList>
    </citation>
    <scope>NUCLEOTIDE SEQUENCE</scope>
    <source>
        <strain evidence="7">TMED112-D2-2</strain>
    </source>
</reference>
<evidence type="ECO:0000256" key="1">
    <source>
        <dbReference type="ARBA" id="ARBA00005952"/>
    </source>
</evidence>
<dbReference type="Proteomes" id="UP001056381">
    <property type="component" value="Chromosome"/>
</dbReference>
<dbReference type="Pfam" id="PF01029">
    <property type="entry name" value="NusB"/>
    <property type="match status" value="1"/>
</dbReference>
<evidence type="ECO:0000259" key="6">
    <source>
        <dbReference type="Pfam" id="PF01029"/>
    </source>
</evidence>
<dbReference type="GO" id="GO:0031564">
    <property type="term" value="P:transcription antitermination"/>
    <property type="evidence" value="ECO:0007669"/>
    <property type="project" value="UniProtKB-KW"/>
</dbReference>
<dbReference type="GO" id="GO:0006353">
    <property type="term" value="P:DNA-templated transcription termination"/>
    <property type="evidence" value="ECO:0007669"/>
    <property type="project" value="InterPro"/>
</dbReference>
<proteinExistence type="inferred from homology"/>
<dbReference type="SUPFAM" id="SSF48013">
    <property type="entry name" value="NusB-like"/>
    <property type="match status" value="1"/>
</dbReference>
<dbReference type="InterPro" id="IPR035926">
    <property type="entry name" value="NusB-like_sf"/>
</dbReference>
<evidence type="ECO:0000313" key="8">
    <source>
        <dbReference type="Proteomes" id="UP001056381"/>
    </source>
</evidence>
<dbReference type="EMBL" id="CP097966">
    <property type="protein sequence ID" value="URQ63003.1"/>
    <property type="molecule type" value="Genomic_DNA"/>
</dbReference>
<keyword evidence="4" id="KW-0805">Transcription regulation</keyword>
<keyword evidence="3" id="KW-0694">RNA-binding</keyword>
<keyword evidence="2" id="KW-0889">Transcription antitermination</keyword>
<keyword evidence="8" id="KW-1185">Reference proteome</keyword>
<evidence type="ECO:0000256" key="2">
    <source>
        <dbReference type="ARBA" id="ARBA00022814"/>
    </source>
</evidence>
<accession>A0A9Q8X3T3</accession>
<sequence length="138" mass="16047">MKNLAKHKDKVNARELLIQAMYEFSFGHNKSSEIEKSFLKDFTKTKVDYIFFRNVFSHATKNFEKIKSVISEKSELNLFGIKKIDLMEENLMVLAISEQETESTPKNIIIDESVRLAKKFGTENSYKFVNATLEKILN</sequence>
<dbReference type="Gene3D" id="1.10.940.10">
    <property type="entry name" value="NusB-like"/>
    <property type="match status" value="1"/>
</dbReference>
<evidence type="ECO:0000256" key="5">
    <source>
        <dbReference type="ARBA" id="ARBA00023163"/>
    </source>
</evidence>
<dbReference type="InterPro" id="IPR011605">
    <property type="entry name" value="NusB_fam"/>
</dbReference>
<dbReference type="AlphaFoldDB" id="A0A9Q8X3T3"/>
<organism evidence="7 8">
    <name type="scientific">SAR86 cluster bacterium</name>
    <dbReference type="NCBI Taxonomy" id="2030880"/>
    <lineage>
        <taxon>Bacteria</taxon>
        <taxon>Pseudomonadati</taxon>
        <taxon>Pseudomonadota</taxon>
        <taxon>Gammaproteobacteria</taxon>
        <taxon>SAR86 cluster</taxon>
    </lineage>
</organism>
<evidence type="ECO:0000256" key="3">
    <source>
        <dbReference type="ARBA" id="ARBA00022884"/>
    </source>
</evidence>
<gene>
    <name evidence="7" type="ORF">M9B40_04590</name>
</gene>
<dbReference type="InterPro" id="IPR006027">
    <property type="entry name" value="NusB_RsmB_TIM44"/>
</dbReference>
<dbReference type="GO" id="GO:0005829">
    <property type="term" value="C:cytosol"/>
    <property type="evidence" value="ECO:0007669"/>
    <property type="project" value="TreeGrafter"/>
</dbReference>
<dbReference type="PANTHER" id="PTHR11078:SF3">
    <property type="entry name" value="ANTITERMINATION NUSB DOMAIN-CONTAINING PROTEIN"/>
    <property type="match status" value="1"/>
</dbReference>
<keyword evidence="5" id="KW-0804">Transcription</keyword>
<dbReference type="PANTHER" id="PTHR11078">
    <property type="entry name" value="N UTILIZATION SUBSTANCE PROTEIN B-RELATED"/>
    <property type="match status" value="1"/>
</dbReference>
<comment type="similarity">
    <text evidence="1">Belongs to the NusB family.</text>
</comment>
<protein>
    <submittedName>
        <fullName evidence="7">Transcription antitermination protein NusB</fullName>
    </submittedName>
</protein>